<dbReference type="EMBL" id="HG793129">
    <property type="protein sequence ID" value="CDK28460.1"/>
    <property type="molecule type" value="Genomic_DNA"/>
</dbReference>
<dbReference type="RefSeq" id="XP_022460450.1">
    <property type="nucleotide sequence ID" value="XM_022601178.1"/>
</dbReference>
<evidence type="ECO:0000313" key="1">
    <source>
        <dbReference type="EMBL" id="CDK28460.1"/>
    </source>
</evidence>
<dbReference type="AlphaFoldDB" id="W6MX87"/>
<proteinExistence type="predicted"/>
<reference evidence="1" key="1">
    <citation type="submission" date="2013-12" db="EMBL/GenBank/DDBJ databases">
        <authorList>
            <person name="Genoscope - CEA"/>
        </authorList>
    </citation>
    <scope>NUCLEOTIDE SEQUENCE</scope>
    <source>
        <strain evidence="1">CBS 1993</strain>
    </source>
</reference>
<organism evidence="1 2">
    <name type="scientific">Kuraishia capsulata CBS 1993</name>
    <dbReference type="NCBI Taxonomy" id="1382522"/>
    <lineage>
        <taxon>Eukaryota</taxon>
        <taxon>Fungi</taxon>
        <taxon>Dikarya</taxon>
        <taxon>Ascomycota</taxon>
        <taxon>Saccharomycotina</taxon>
        <taxon>Pichiomycetes</taxon>
        <taxon>Pichiales</taxon>
        <taxon>Pichiaceae</taxon>
        <taxon>Kuraishia</taxon>
    </lineage>
</organism>
<name>W6MX87_9ASCO</name>
<accession>W6MX87</accession>
<dbReference type="Proteomes" id="UP000019384">
    <property type="component" value="Unassembled WGS sequence"/>
</dbReference>
<evidence type="ECO:0000313" key="2">
    <source>
        <dbReference type="Proteomes" id="UP000019384"/>
    </source>
</evidence>
<gene>
    <name evidence="1" type="ORF">KUCA_T00004443001</name>
</gene>
<dbReference type="GeneID" id="34521838"/>
<sequence length="101" mass="11349">MPIPITALTAQLKPSSHNQKILTELAVLFNAFLNPSQDMIAHQSKYYRTIQRKETLINRIIASIETIESVLKKDVKSEFIISFSDQVSGEKDSMLVGLDVT</sequence>
<keyword evidence="2" id="KW-1185">Reference proteome</keyword>
<dbReference type="HOGENOM" id="CLU_2292122_0_0_1"/>
<protein>
    <submittedName>
        <fullName evidence="1">Uncharacterized protein</fullName>
    </submittedName>
</protein>
<reference evidence="1" key="2">
    <citation type="submission" date="2014-02" db="EMBL/GenBank/DDBJ databases">
        <title>Complete DNA sequence of /Kuraishia capsulata/ illustrates novel genomic features among budding yeasts (/Saccharomycotina/).</title>
        <authorList>
            <person name="Morales L."/>
            <person name="Noel B."/>
            <person name="Porcel B."/>
            <person name="Marcet-Houben M."/>
            <person name="Hullo M-F."/>
            <person name="Sacerdot C."/>
            <person name="Tekaia F."/>
            <person name="Leh-Louis V."/>
            <person name="Despons L."/>
            <person name="Khanna V."/>
            <person name="Aury J-M."/>
            <person name="Barbe V."/>
            <person name="Couloux A."/>
            <person name="Labadie K."/>
            <person name="Pelletier E."/>
            <person name="Souciet J-L."/>
            <person name="Boekhout T."/>
            <person name="Gabaldon T."/>
            <person name="Wincker P."/>
            <person name="Dujon B."/>
        </authorList>
    </citation>
    <scope>NUCLEOTIDE SEQUENCE</scope>
    <source>
        <strain evidence="1">CBS 1993</strain>
    </source>
</reference>